<evidence type="ECO:0000259" key="4">
    <source>
        <dbReference type="PROSITE" id="PS50249"/>
    </source>
</evidence>
<dbReference type="Pfam" id="PF01398">
    <property type="entry name" value="JAB"/>
    <property type="match status" value="1"/>
</dbReference>
<keyword evidence="2" id="KW-0539">Nucleus</keyword>
<dbReference type="GO" id="GO:0005737">
    <property type="term" value="C:cytoplasm"/>
    <property type="evidence" value="ECO:0007669"/>
    <property type="project" value="UniProtKB-SubCell"/>
</dbReference>
<evidence type="ECO:0000313" key="6">
    <source>
        <dbReference type="Proteomes" id="UP000275385"/>
    </source>
</evidence>
<dbReference type="InterPro" id="IPR024969">
    <property type="entry name" value="EIF3F/CSN6-like_C"/>
</dbReference>
<evidence type="ECO:0000256" key="3">
    <source>
        <dbReference type="SAM" id="MobiDB-lite"/>
    </source>
</evidence>
<accession>A0A420YM92</accession>
<feature type="domain" description="MPN" evidence="4">
    <location>
        <begin position="25"/>
        <end position="166"/>
    </location>
</feature>
<dbReference type="Gene3D" id="3.40.140.10">
    <property type="entry name" value="Cytidine Deaminase, domain 2"/>
    <property type="match status" value="1"/>
</dbReference>
<reference evidence="5 6" key="1">
    <citation type="submission" date="2018-08" db="EMBL/GenBank/DDBJ databases">
        <title>Draft genome of the lignicolous fungus Coniochaeta pulveracea.</title>
        <authorList>
            <person name="Borstlap C.J."/>
            <person name="De Witt R.N."/>
            <person name="Botha A."/>
            <person name="Volschenk H."/>
        </authorList>
    </citation>
    <scope>NUCLEOTIDE SEQUENCE [LARGE SCALE GENOMIC DNA]</scope>
    <source>
        <strain evidence="5 6">CAB683</strain>
    </source>
</reference>
<feature type="region of interest" description="Disordered" evidence="3">
    <location>
        <begin position="230"/>
        <end position="255"/>
    </location>
</feature>
<evidence type="ECO:0000256" key="2">
    <source>
        <dbReference type="RuleBase" id="RU367006"/>
    </source>
</evidence>
<dbReference type="CDD" id="cd08063">
    <property type="entry name" value="MPN_CSN6"/>
    <property type="match status" value="1"/>
</dbReference>
<dbReference type="Proteomes" id="UP000275385">
    <property type="component" value="Unassembled WGS sequence"/>
</dbReference>
<gene>
    <name evidence="5" type="ORF">DL546_009736</name>
</gene>
<organism evidence="5 6">
    <name type="scientific">Coniochaeta pulveracea</name>
    <dbReference type="NCBI Taxonomy" id="177199"/>
    <lineage>
        <taxon>Eukaryota</taxon>
        <taxon>Fungi</taxon>
        <taxon>Dikarya</taxon>
        <taxon>Ascomycota</taxon>
        <taxon>Pezizomycotina</taxon>
        <taxon>Sordariomycetes</taxon>
        <taxon>Sordariomycetidae</taxon>
        <taxon>Coniochaetales</taxon>
        <taxon>Coniochaetaceae</taxon>
        <taxon>Coniochaeta</taxon>
    </lineage>
</organism>
<dbReference type="PANTHER" id="PTHR10540:SF8">
    <property type="entry name" value="COP9 SIGNALOSOME COMPLEX SUBUNIT 6"/>
    <property type="match status" value="1"/>
</dbReference>
<comment type="similarity">
    <text evidence="1 2">Belongs to the peptidase M67A family. CSN6 subfamily.</text>
</comment>
<dbReference type="PROSITE" id="PS50249">
    <property type="entry name" value="MPN"/>
    <property type="match status" value="1"/>
</dbReference>
<feature type="region of interest" description="Disordered" evidence="3">
    <location>
        <begin position="1"/>
        <end position="21"/>
    </location>
</feature>
<evidence type="ECO:0000256" key="1">
    <source>
        <dbReference type="ARBA" id="ARBA00010893"/>
    </source>
</evidence>
<keyword evidence="2" id="KW-0963">Cytoplasm</keyword>
<comment type="subcellular location">
    <subcellularLocation>
        <location evidence="2">Cytoplasm</location>
    </subcellularLocation>
    <subcellularLocation>
        <location evidence="2">Nucleus</location>
    </subcellularLocation>
</comment>
<dbReference type="GO" id="GO:0008180">
    <property type="term" value="C:COP9 signalosome"/>
    <property type="evidence" value="ECO:0007669"/>
    <property type="project" value="UniProtKB-UniRule"/>
</dbReference>
<comment type="caution">
    <text evidence="5">The sequence shown here is derived from an EMBL/GenBank/DDBJ whole genome shotgun (WGS) entry which is preliminary data.</text>
</comment>
<comment type="function">
    <text evidence="2">Component of the COP9 signalosome complex (CSN), a complex involved in various cellular and developmental processes.</text>
</comment>
<dbReference type="Pfam" id="PF13012">
    <property type="entry name" value="MitMem_reg"/>
    <property type="match status" value="1"/>
</dbReference>
<dbReference type="EMBL" id="QVQW01000003">
    <property type="protein sequence ID" value="RKU49023.1"/>
    <property type="molecule type" value="Genomic_DNA"/>
</dbReference>
<feature type="region of interest" description="Disordered" evidence="3">
    <location>
        <begin position="382"/>
        <end position="403"/>
    </location>
</feature>
<name>A0A420YM92_9PEZI</name>
<evidence type="ECO:0000313" key="5">
    <source>
        <dbReference type="EMBL" id="RKU49023.1"/>
    </source>
</evidence>
<dbReference type="GO" id="GO:0000338">
    <property type="term" value="P:protein deneddylation"/>
    <property type="evidence" value="ECO:0007669"/>
    <property type="project" value="InterPro"/>
</dbReference>
<dbReference type="GO" id="GO:0008237">
    <property type="term" value="F:metallopeptidase activity"/>
    <property type="evidence" value="ECO:0007669"/>
    <property type="project" value="InterPro"/>
</dbReference>
<dbReference type="AlphaFoldDB" id="A0A420YM92"/>
<dbReference type="InterPro" id="IPR000555">
    <property type="entry name" value="JAMM/MPN+_dom"/>
</dbReference>
<proteinExistence type="inferred from homology"/>
<dbReference type="InterPro" id="IPR033859">
    <property type="entry name" value="MPN_CSN6"/>
</dbReference>
<keyword evidence="6" id="KW-1185">Reference proteome</keyword>
<keyword evidence="2" id="KW-0736">Signalosome</keyword>
<dbReference type="InterPro" id="IPR037518">
    <property type="entry name" value="MPN"/>
</dbReference>
<dbReference type="OrthoDB" id="1378at2759"/>
<dbReference type="STRING" id="177199.A0A420YM92"/>
<dbReference type="PANTHER" id="PTHR10540">
    <property type="entry name" value="EUKARYOTIC TRANSLATION INITIATION FACTOR 3 SUBUNIT F-RELATED"/>
    <property type="match status" value="1"/>
</dbReference>
<protein>
    <recommendedName>
        <fullName evidence="2">COP9 signalosome complex subunit 6</fullName>
    </recommendedName>
</protein>
<sequence>MSSTAAHGTANPLVSTHNPSDGLQVSLHPLPLLEISDYITRSFQRGYKGALVGALLGEQKGREVTIEHSFTCGVQRKDGHWTLDTQQFSTRLEEMKLVHKSPQLDLVGWYTLMDENGPAQEHLPIHQQILDVNDSAVLLGFHLDQIIDPTPGNPLPLTIYESDQVAVDDAKDASEEGEDSEMKDPDVAAKVALRFWELPYTTDTGEAEMIAMQFIREGVANAAVEISQNATAKKGKGKVTGASEESAQPVSEDANLNKEELERIAALQTKGNALKMMRDRIALLIAYLETLSENHDQEISGKTGQPSANILRQLQALVTNVELVTPARQESLQKELLSESNDVKLISLVTDMLDSLNEMRNVGKKFAVVEGAKNQRLRQDAKNHGYNDNAPGLGMPGVGDLAL</sequence>